<dbReference type="EMBL" id="CP020946">
    <property type="protein sequence ID" value="ASD64315.1"/>
    <property type="molecule type" value="Genomic_DNA"/>
</dbReference>
<evidence type="ECO:0000313" key="2">
    <source>
        <dbReference type="Proteomes" id="UP000197003"/>
    </source>
</evidence>
<protein>
    <submittedName>
        <fullName evidence="1">Uncharacterized protein</fullName>
    </submittedName>
</protein>
<dbReference type="Proteomes" id="UP000197003">
    <property type="component" value="Chromosome"/>
</dbReference>
<accession>A0A1Z3NA57</accession>
<organism evidence="1 2">
    <name type="scientific">Bdellovibrio bacteriovorus</name>
    <dbReference type="NCBI Taxonomy" id="959"/>
    <lineage>
        <taxon>Bacteria</taxon>
        <taxon>Pseudomonadati</taxon>
        <taxon>Bdellovibrionota</taxon>
        <taxon>Bdellovibrionia</taxon>
        <taxon>Bdellovibrionales</taxon>
        <taxon>Pseudobdellovibrionaceae</taxon>
        <taxon>Bdellovibrio</taxon>
    </lineage>
</organism>
<evidence type="ECO:0000313" key="1">
    <source>
        <dbReference type="EMBL" id="ASD64315.1"/>
    </source>
</evidence>
<sequence>MAPLLLYRLALGGFMKNAKQIFTTLLTLGALSMLTACGSSQQVAGSTDSSSRTPVTDIGSASSKALAYCNQASGNEITGKMKVFVDSSNYVRMEYVYLRLTSLPATFKTGGSYISLWKWLANPSGYTNLDTSALNFALMNPANGQYLTGWKTTLKWSDVVTVASGMGYTDPQTFFNNVNILVDLKDPNGEYDALKISNYDASTNKAINTVDGLLPLFSANPADYANDNGSTRAGVLQKLHPFYGKSGQFTTSQFQSMANNYCF</sequence>
<name>A0A1Z3NA57_BDEBC</name>
<dbReference type="OrthoDB" id="5290928at2"/>
<gene>
    <name evidence="1" type="ORF">B9G79_12425</name>
</gene>
<reference evidence="1 2" key="1">
    <citation type="submission" date="2017-04" db="EMBL/GenBank/DDBJ databases">
        <title>Whole genome sequence of Bdellovibrio bacteriovorus strain SSB218315.</title>
        <authorList>
            <person name="Oyedara O."/>
            <person name="Rodriguez-Perez M.A."/>
        </authorList>
    </citation>
    <scope>NUCLEOTIDE SEQUENCE [LARGE SCALE GENOMIC DNA]</scope>
    <source>
        <strain evidence="1 2">SSB218315</strain>
    </source>
</reference>
<dbReference type="AlphaFoldDB" id="A0A1Z3NA57"/>
<proteinExistence type="predicted"/>